<proteinExistence type="predicted"/>
<dbReference type="SMART" id="SM00091">
    <property type="entry name" value="PAS"/>
    <property type="match status" value="1"/>
</dbReference>
<dbReference type="PROSITE" id="PS50110">
    <property type="entry name" value="RESPONSE_REGULATORY"/>
    <property type="match status" value="1"/>
</dbReference>
<dbReference type="InterPro" id="IPR035965">
    <property type="entry name" value="PAS-like_dom_sf"/>
</dbReference>
<feature type="domain" description="Histidine kinase" evidence="23">
    <location>
        <begin position="586"/>
        <end position="811"/>
    </location>
</feature>
<dbReference type="SMART" id="SM00388">
    <property type="entry name" value="HisKA"/>
    <property type="match status" value="1"/>
</dbReference>
<accession>A0A1I0C327</accession>
<dbReference type="CDD" id="cd17546">
    <property type="entry name" value="REC_hyHK_CKI1_RcsC-like"/>
    <property type="match status" value="1"/>
</dbReference>
<dbReference type="InterPro" id="IPR036890">
    <property type="entry name" value="HATPase_C_sf"/>
</dbReference>
<dbReference type="InterPro" id="IPR004358">
    <property type="entry name" value="Sig_transdc_His_kin-like_C"/>
</dbReference>
<evidence type="ECO:0000256" key="7">
    <source>
        <dbReference type="ARBA" id="ARBA00022692"/>
    </source>
</evidence>
<evidence type="ECO:0000256" key="3">
    <source>
        <dbReference type="ARBA" id="ARBA00012438"/>
    </source>
</evidence>
<dbReference type="SMART" id="SM00448">
    <property type="entry name" value="REC"/>
    <property type="match status" value="1"/>
</dbReference>
<evidence type="ECO:0000256" key="20">
    <source>
        <dbReference type="SAM" id="Coils"/>
    </source>
</evidence>
<reference evidence="29" key="1">
    <citation type="submission" date="2016-10" db="EMBL/GenBank/DDBJ databases">
        <authorList>
            <person name="Varghese N."/>
            <person name="Submissions S."/>
        </authorList>
    </citation>
    <scope>NUCLEOTIDE SEQUENCE [LARGE SCALE GENOMIC DNA]</scope>
    <source>
        <strain evidence="29">Nm71</strain>
    </source>
</reference>
<dbReference type="PROSITE" id="PS50109">
    <property type="entry name" value="HIS_KIN"/>
    <property type="match status" value="1"/>
</dbReference>
<dbReference type="InterPro" id="IPR036097">
    <property type="entry name" value="HisK_dim/P_sf"/>
</dbReference>
<evidence type="ECO:0000256" key="11">
    <source>
        <dbReference type="ARBA" id="ARBA00022989"/>
    </source>
</evidence>
<evidence type="ECO:0000256" key="12">
    <source>
        <dbReference type="ARBA" id="ARBA00023012"/>
    </source>
</evidence>
<dbReference type="PRINTS" id="PR00344">
    <property type="entry name" value="BCTRLSENSOR"/>
</dbReference>
<name>A0A1I0C327_9PROT</name>
<dbReference type="Pfam" id="PF00072">
    <property type="entry name" value="Response_reg"/>
    <property type="match status" value="1"/>
</dbReference>
<keyword evidence="13 22" id="KW-0472">Membrane</keyword>
<dbReference type="CDD" id="cd16922">
    <property type="entry name" value="HATPase_EvgS-ArcB-TorS-like"/>
    <property type="match status" value="1"/>
</dbReference>
<dbReference type="InterPro" id="IPR000014">
    <property type="entry name" value="PAS"/>
</dbReference>
<dbReference type="EMBL" id="FOIA01000013">
    <property type="protein sequence ID" value="SET13864.1"/>
    <property type="molecule type" value="Genomic_DNA"/>
</dbReference>
<evidence type="ECO:0000259" key="26">
    <source>
        <dbReference type="PROSITE" id="PS50885"/>
    </source>
</evidence>
<comment type="subcellular location">
    <subcellularLocation>
        <location evidence="2">Cell membrane</location>
        <topology evidence="2">Multi-pass membrane protein</topology>
    </subcellularLocation>
</comment>
<evidence type="ECO:0000256" key="5">
    <source>
        <dbReference type="ARBA" id="ARBA00022553"/>
    </source>
</evidence>
<evidence type="ECO:0000259" key="25">
    <source>
        <dbReference type="PROSITE" id="PS50112"/>
    </source>
</evidence>
<dbReference type="NCBIfam" id="TIGR00229">
    <property type="entry name" value="sensory_box"/>
    <property type="match status" value="1"/>
</dbReference>
<evidence type="ECO:0000256" key="21">
    <source>
        <dbReference type="SAM" id="MobiDB-lite"/>
    </source>
</evidence>
<evidence type="ECO:0000313" key="28">
    <source>
        <dbReference type="EMBL" id="SET13864.1"/>
    </source>
</evidence>
<comment type="catalytic activity">
    <reaction evidence="1">
        <text>ATP + protein L-histidine = ADP + protein N-phospho-L-histidine.</text>
        <dbReference type="EC" id="2.7.13.3"/>
    </reaction>
</comment>
<feature type="domain" description="HPt" evidence="27">
    <location>
        <begin position="1184"/>
        <end position="1277"/>
    </location>
</feature>
<dbReference type="SMART" id="SM00387">
    <property type="entry name" value="HATPase_c"/>
    <property type="match status" value="1"/>
</dbReference>
<dbReference type="Gene3D" id="3.30.450.20">
    <property type="entry name" value="PAS domain"/>
    <property type="match status" value="1"/>
</dbReference>
<feature type="region of interest" description="Disordered" evidence="21">
    <location>
        <begin position="1109"/>
        <end position="1167"/>
    </location>
</feature>
<dbReference type="PROSITE" id="PS50885">
    <property type="entry name" value="HAMP"/>
    <property type="match status" value="1"/>
</dbReference>
<sequence>MQMRFTSLTQRFAVWFTLVSLLPILVIGNSFLHTFASEIQKTEIENLSAIADKKVEQINTYFQERMLDANLLHDAIATREAMQGFTEVFEAQGVESEAYQQLDAKYRGHFGRFVEDASYYDLFLISLKGDIVYTQSHESDFATNLITGPYSETGLGQVAQHALNYLESSISDFEFYEPSHGAIAAFIGYPIIIGGEIVGVLALQIFSEHVFDVLSNNVGLGATGDTVVVRLENENTALVMAPLSTDSDAALKRTIQLDTPYSAALKNAFSGNAGGAVTRDYRDKEVVAVWRFLPLMNWGMVVKKDVDEAFANVNRIRQYSLIILGITLLGVIFGAFLFNRRVVTPLKQLNRGAMEIAAGNLHQRVSIAGWNEMRQLGHTFNIMVERLNASNQERRNAEINLRQLNQELENRVELRTADLQRANAALAIKEEETRSVVEHMVDCVVTTDHIGVVLSANPVVEKLFGYTPEEIIGQNVAILVPEPDRSQHAYYMERYCLTGQGQKYVGRPHMKGQHGIGLGREVEAVHKNGELIPVYLAVSEYFVGDERHFTGVMRDMREHVRIMKDLEQARNDAEAANRAKSAFLAAMSHEIRTPMNGVIGMIDVLRQTSLSGYQMEMANLIRDSAYALLSIIEDILDFSKIEAGKLEIEKIPMPLASVVENACGMLAHLALSKKVELTLFIDPEIPDNVLGDPLRIRQILVNVINNAIKFSSKQEKPGKVSVRVLLTESEPEQILVTLQITDNGIGMNKETLEKLFRSFSQGDPSTTRRFGGTGLGLAISHHLAELMSAEITVQSRPEEGSTFVIQMPFKPLPDTEEAERKATELTGLCCLIIGNHKGLGNDLEVYLKSGGARVEHVSGLNEALEYIKNLKSGMWLVVIDAGHQEAPIEDLRVAFSNRSDALQTRLEPHFIIIKRGRRRQARVEDVDIVTLDGDVMYRQSLMRAIELAAGRVEPEEEKAQLDDTIKSRPMPVSRGEALKQGRLILVAEDNEINQKVIKQQLTLLGYAADIANDGREALGRWENTDYGLLLTDLHMPEIDGFELTKSIREQESNTKAKPIPIVALTANALKGEREHCLESGMDDYLSKPVQLEDLRVTLEKYLSAGKPVTADRVKSMKQSETSERVDSTEQDDSAEQVEAITAEKSDKVERTEKSQNDSAEKIENESSAQIPVDVQVLEELIGDDQETIQDMLRDFRENAAEIAASLHSAFQTGKLTVVGSTAHKLKSSSRSVGAMKLGELCEQMEHAGKNSDQESLDVLLPEFDVELRRVEAYLDALLATEKLPDKPRV</sequence>
<dbReference type="Gene3D" id="1.10.287.130">
    <property type="match status" value="1"/>
</dbReference>
<keyword evidence="7 22" id="KW-0812">Transmembrane</keyword>
<dbReference type="PANTHER" id="PTHR45339">
    <property type="entry name" value="HYBRID SIGNAL TRANSDUCTION HISTIDINE KINASE J"/>
    <property type="match status" value="1"/>
</dbReference>
<keyword evidence="10" id="KW-0067">ATP-binding</keyword>
<keyword evidence="11 22" id="KW-1133">Transmembrane helix</keyword>
<evidence type="ECO:0000256" key="8">
    <source>
        <dbReference type="ARBA" id="ARBA00022741"/>
    </source>
</evidence>
<dbReference type="SUPFAM" id="SSF52172">
    <property type="entry name" value="CheY-like"/>
    <property type="match status" value="1"/>
</dbReference>
<dbReference type="InterPro" id="IPR011006">
    <property type="entry name" value="CheY-like_superfamily"/>
</dbReference>
<dbReference type="EC" id="2.7.13.3" evidence="3"/>
<evidence type="ECO:0000256" key="18">
    <source>
        <dbReference type="PROSITE-ProRule" id="PRU00110"/>
    </source>
</evidence>
<feature type="coiled-coil region" evidence="20">
    <location>
        <begin position="556"/>
        <end position="586"/>
    </location>
</feature>
<dbReference type="PROSITE" id="PS50894">
    <property type="entry name" value="HPT"/>
    <property type="match status" value="1"/>
</dbReference>
<evidence type="ECO:0000256" key="19">
    <source>
        <dbReference type="PROSITE-ProRule" id="PRU00169"/>
    </source>
</evidence>
<dbReference type="FunFam" id="1.10.287.130:FF:000002">
    <property type="entry name" value="Two-component osmosensing histidine kinase"/>
    <property type="match status" value="1"/>
</dbReference>
<comment type="function">
    <text evidence="14">Member of the two-component regulatory system BvgS/BvgA. Phosphorylates BvgA via a four-step phosphorelay in response to environmental signals.</text>
</comment>
<evidence type="ECO:0000256" key="14">
    <source>
        <dbReference type="ARBA" id="ARBA00058004"/>
    </source>
</evidence>
<dbReference type="Pfam" id="PF00989">
    <property type="entry name" value="PAS"/>
    <property type="match status" value="1"/>
</dbReference>
<evidence type="ECO:0000256" key="6">
    <source>
        <dbReference type="ARBA" id="ARBA00022679"/>
    </source>
</evidence>
<keyword evidence="5 19" id="KW-0597">Phosphoprotein</keyword>
<keyword evidence="8" id="KW-0547">Nucleotide-binding</keyword>
<evidence type="ECO:0000256" key="13">
    <source>
        <dbReference type="ARBA" id="ARBA00023136"/>
    </source>
</evidence>
<dbReference type="FunFam" id="3.30.565.10:FF:000010">
    <property type="entry name" value="Sensor histidine kinase RcsC"/>
    <property type="match status" value="1"/>
</dbReference>
<dbReference type="SUPFAM" id="SSF47384">
    <property type="entry name" value="Homodimeric domain of signal transducing histidine kinase"/>
    <property type="match status" value="1"/>
</dbReference>
<feature type="domain" description="PAS" evidence="25">
    <location>
        <begin position="429"/>
        <end position="482"/>
    </location>
</feature>
<evidence type="ECO:0000313" key="29">
    <source>
        <dbReference type="Proteomes" id="UP000199345"/>
    </source>
</evidence>
<keyword evidence="6" id="KW-0808">Transferase</keyword>
<keyword evidence="4" id="KW-1003">Cell membrane</keyword>
<dbReference type="Pfam" id="PF00672">
    <property type="entry name" value="HAMP"/>
    <property type="match status" value="1"/>
</dbReference>
<dbReference type="RefSeq" id="WP_256207484.1">
    <property type="nucleotide sequence ID" value="NZ_FOIA01000013.1"/>
</dbReference>
<dbReference type="PROSITE" id="PS50112">
    <property type="entry name" value="PAS"/>
    <property type="match status" value="1"/>
</dbReference>
<dbReference type="SUPFAM" id="SSF158472">
    <property type="entry name" value="HAMP domain-like"/>
    <property type="match status" value="1"/>
</dbReference>
<keyword evidence="12" id="KW-0902">Two-component regulatory system</keyword>
<dbReference type="InterPro" id="IPR005467">
    <property type="entry name" value="His_kinase_dom"/>
</dbReference>
<dbReference type="Proteomes" id="UP000199345">
    <property type="component" value="Unassembled WGS sequence"/>
</dbReference>
<evidence type="ECO:0000256" key="15">
    <source>
        <dbReference type="ARBA" id="ARBA00064003"/>
    </source>
</evidence>
<evidence type="ECO:0000256" key="2">
    <source>
        <dbReference type="ARBA" id="ARBA00004651"/>
    </source>
</evidence>
<dbReference type="SUPFAM" id="SSF55874">
    <property type="entry name" value="ATPase domain of HSP90 chaperone/DNA topoisomerase II/histidine kinase"/>
    <property type="match status" value="1"/>
</dbReference>
<dbReference type="Gene3D" id="6.10.340.10">
    <property type="match status" value="1"/>
</dbReference>
<feature type="modified residue" description="4-aspartylphosphate" evidence="19">
    <location>
        <position position="1032"/>
    </location>
</feature>
<keyword evidence="20" id="KW-0175">Coiled coil</keyword>
<dbReference type="Pfam" id="PF01627">
    <property type="entry name" value="Hpt"/>
    <property type="match status" value="1"/>
</dbReference>
<evidence type="ECO:0000256" key="22">
    <source>
        <dbReference type="SAM" id="Phobius"/>
    </source>
</evidence>
<evidence type="ECO:0000256" key="16">
    <source>
        <dbReference type="ARBA" id="ARBA00068150"/>
    </source>
</evidence>
<dbReference type="SUPFAM" id="SSF55785">
    <property type="entry name" value="PYP-like sensor domain (PAS domain)"/>
    <property type="match status" value="1"/>
</dbReference>
<dbReference type="Pfam" id="PF02743">
    <property type="entry name" value="dCache_1"/>
    <property type="match status" value="1"/>
</dbReference>
<dbReference type="CDD" id="cd00130">
    <property type="entry name" value="PAS"/>
    <property type="match status" value="1"/>
</dbReference>
<feature type="transmembrane region" description="Helical" evidence="22">
    <location>
        <begin position="12"/>
        <end position="32"/>
    </location>
</feature>
<feature type="compositionally biased region" description="Basic and acidic residues" evidence="21">
    <location>
        <begin position="1141"/>
        <end position="1164"/>
    </location>
</feature>
<evidence type="ECO:0000256" key="10">
    <source>
        <dbReference type="ARBA" id="ARBA00022840"/>
    </source>
</evidence>
<dbReference type="Gene3D" id="1.20.120.160">
    <property type="entry name" value="HPT domain"/>
    <property type="match status" value="1"/>
</dbReference>
<gene>
    <name evidence="28" type="ORF">SAMN05216326_1133</name>
</gene>
<protein>
    <recommendedName>
        <fullName evidence="16">Sensory/regulatory protein RpfC</fullName>
        <ecNumber evidence="3">2.7.13.3</ecNumber>
    </recommendedName>
    <alternativeName>
        <fullName evidence="17">Virulence sensor protein BvgS</fullName>
    </alternativeName>
</protein>
<keyword evidence="29" id="KW-1185">Reference proteome</keyword>
<dbReference type="InterPro" id="IPR001789">
    <property type="entry name" value="Sig_transdc_resp-reg_receiver"/>
</dbReference>
<dbReference type="SMART" id="SM00073">
    <property type="entry name" value="HPT"/>
    <property type="match status" value="1"/>
</dbReference>
<evidence type="ECO:0000256" key="9">
    <source>
        <dbReference type="ARBA" id="ARBA00022777"/>
    </source>
</evidence>
<dbReference type="InterPro" id="IPR013767">
    <property type="entry name" value="PAS_fold"/>
</dbReference>
<dbReference type="SUPFAM" id="SSF47226">
    <property type="entry name" value="Histidine-containing phosphotransfer domain, HPT domain"/>
    <property type="match status" value="1"/>
</dbReference>
<dbReference type="SUPFAM" id="SSF55781">
    <property type="entry name" value="GAF domain-like"/>
    <property type="match status" value="1"/>
</dbReference>
<feature type="modified residue" description="Phosphohistidine" evidence="18">
    <location>
        <position position="1223"/>
    </location>
</feature>
<dbReference type="CDD" id="cd00082">
    <property type="entry name" value="HisKA"/>
    <property type="match status" value="1"/>
</dbReference>
<dbReference type="PANTHER" id="PTHR45339:SF1">
    <property type="entry name" value="HYBRID SIGNAL TRANSDUCTION HISTIDINE KINASE J"/>
    <property type="match status" value="1"/>
</dbReference>
<evidence type="ECO:0000256" key="4">
    <source>
        <dbReference type="ARBA" id="ARBA00022475"/>
    </source>
</evidence>
<evidence type="ECO:0000259" key="24">
    <source>
        <dbReference type="PROSITE" id="PS50110"/>
    </source>
</evidence>
<dbReference type="GO" id="GO:0000155">
    <property type="term" value="F:phosphorelay sensor kinase activity"/>
    <property type="evidence" value="ECO:0007669"/>
    <property type="project" value="InterPro"/>
</dbReference>
<dbReference type="InterPro" id="IPR033479">
    <property type="entry name" value="dCache_1"/>
</dbReference>
<dbReference type="Gene3D" id="3.40.50.2300">
    <property type="match status" value="1"/>
</dbReference>
<evidence type="ECO:0000256" key="1">
    <source>
        <dbReference type="ARBA" id="ARBA00000085"/>
    </source>
</evidence>
<dbReference type="InterPro" id="IPR003660">
    <property type="entry name" value="HAMP_dom"/>
</dbReference>
<dbReference type="CDD" id="cd06225">
    <property type="entry name" value="HAMP"/>
    <property type="match status" value="1"/>
</dbReference>
<comment type="subunit">
    <text evidence="15">At low DSF concentrations, interacts with RpfF.</text>
</comment>
<feature type="coiled-coil region" evidence="20">
    <location>
        <begin position="387"/>
        <end position="425"/>
    </location>
</feature>
<dbReference type="CDD" id="cd00088">
    <property type="entry name" value="HPT"/>
    <property type="match status" value="1"/>
</dbReference>
<evidence type="ECO:0000259" key="27">
    <source>
        <dbReference type="PROSITE" id="PS50894"/>
    </source>
</evidence>
<dbReference type="InterPro" id="IPR036641">
    <property type="entry name" value="HPT_dom_sf"/>
</dbReference>
<dbReference type="InterPro" id="IPR003661">
    <property type="entry name" value="HisK_dim/P_dom"/>
</dbReference>
<dbReference type="InterPro" id="IPR008207">
    <property type="entry name" value="Sig_transdc_His_kin_Hpt_dom"/>
</dbReference>
<dbReference type="GO" id="GO:0005524">
    <property type="term" value="F:ATP binding"/>
    <property type="evidence" value="ECO:0007669"/>
    <property type="project" value="UniProtKB-KW"/>
</dbReference>
<feature type="domain" description="HAMP" evidence="26">
    <location>
        <begin position="340"/>
        <end position="392"/>
    </location>
</feature>
<dbReference type="Pfam" id="PF02518">
    <property type="entry name" value="HATPase_c"/>
    <property type="match status" value="1"/>
</dbReference>
<dbReference type="GO" id="GO:0006355">
    <property type="term" value="P:regulation of DNA-templated transcription"/>
    <property type="evidence" value="ECO:0007669"/>
    <property type="project" value="InterPro"/>
</dbReference>
<dbReference type="InterPro" id="IPR003594">
    <property type="entry name" value="HATPase_dom"/>
</dbReference>
<feature type="domain" description="Response regulatory" evidence="24">
    <location>
        <begin position="983"/>
        <end position="1102"/>
    </location>
</feature>
<dbReference type="Pfam" id="PF00512">
    <property type="entry name" value="HisKA"/>
    <property type="match status" value="1"/>
</dbReference>
<evidence type="ECO:0000259" key="23">
    <source>
        <dbReference type="PROSITE" id="PS50109"/>
    </source>
</evidence>
<organism evidence="28 29">
    <name type="scientific">Nitrosomonas marina</name>
    <dbReference type="NCBI Taxonomy" id="917"/>
    <lineage>
        <taxon>Bacteria</taxon>
        <taxon>Pseudomonadati</taxon>
        <taxon>Pseudomonadota</taxon>
        <taxon>Betaproteobacteria</taxon>
        <taxon>Nitrosomonadales</taxon>
        <taxon>Nitrosomonadaceae</taxon>
        <taxon>Nitrosomonas</taxon>
    </lineage>
</organism>
<evidence type="ECO:0000256" key="17">
    <source>
        <dbReference type="ARBA" id="ARBA00070152"/>
    </source>
</evidence>
<dbReference type="SMART" id="SM00304">
    <property type="entry name" value="HAMP"/>
    <property type="match status" value="1"/>
</dbReference>
<dbReference type="Gene3D" id="3.30.565.10">
    <property type="entry name" value="Histidine kinase-like ATPase, C-terminal domain"/>
    <property type="match status" value="1"/>
</dbReference>
<dbReference type="GO" id="GO:0005886">
    <property type="term" value="C:plasma membrane"/>
    <property type="evidence" value="ECO:0007669"/>
    <property type="project" value="UniProtKB-SubCell"/>
</dbReference>
<feature type="transmembrane region" description="Helical" evidence="22">
    <location>
        <begin position="319"/>
        <end position="338"/>
    </location>
</feature>
<keyword evidence="9" id="KW-0418">Kinase</keyword>